<reference evidence="3" key="1">
    <citation type="submission" date="2022-12" db="EMBL/GenBank/DDBJ databases">
        <authorList>
            <person name="Petersen C."/>
        </authorList>
    </citation>
    <scope>NUCLEOTIDE SEQUENCE</scope>
    <source>
        <strain evidence="3">IBT 29677</strain>
    </source>
</reference>
<feature type="compositionally biased region" description="Polar residues" evidence="2">
    <location>
        <begin position="1"/>
        <end position="19"/>
    </location>
</feature>
<evidence type="ECO:0000256" key="1">
    <source>
        <dbReference type="SAM" id="Coils"/>
    </source>
</evidence>
<comment type="caution">
    <text evidence="3">The sequence shown here is derived from an EMBL/GenBank/DDBJ whole genome shotgun (WGS) entry which is preliminary data.</text>
</comment>
<dbReference type="AlphaFoldDB" id="A0A9X0BF66"/>
<name>A0A9X0BF66_9EURO</name>
<keyword evidence="1" id="KW-0175">Coiled coil</keyword>
<evidence type="ECO:0000313" key="3">
    <source>
        <dbReference type="EMBL" id="KAJ5414976.1"/>
    </source>
</evidence>
<sequence>MPKATTTLKNPTVPSQRAARQSMGAARPRTQPVATVLETEDNGVRTRLHRSTNGRSTRPTKAAKQHDTEEDFDKDHAECLEAMQDAEETNRLLTTRLNAQRREATASAQRFSRERHEMAAKSQQYRLEIQKQSNELQRLNGEVSRLQRLLDAANSDARNLVQRTELQRILEGIHAAGHTFMGHIKSQVDENQNAQDLTELPGINMTGDWLDIPEFDVNDDAGFAEMPDTLFPRRALVPVISDNRAGVFSYELLFQWN</sequence>
<feature type="coiled-coil region" evidence="1">
    <location>
        <begin position="83"/>
        <end position="163"/>
    </location>
</feature>
<dbReference type="Proteomes" id="UP001147747">
    <property type="component" value="Unassembled WGS sequence"/>
</dbReference>
<dbReference type="OrthoDB" id="4258705at2759"/>
<dbReference type="RefSeq" id="XP_056494822.1">
    <property type="nucleotide sequence ID" value="XM_056624721.1"/>
</dbReference>
<dbReference type="EMBL" id="JAPZBU010000001">
    <property type="protein sequence ID" value="KAJ5414976.1"/>
    <property type="molecule type" value="Genomic_DNA"/>
</dbReference>
<gene>
    <name evidence="3" type="ORF">N7509_000074</name>
</gene>
<feature type="region of interest" description="Disordered" evidence="2">
    <location>
        <begin position="1"/>
        <end position="71"/>
    </location>
</feature>
<evidence type="ECO:0000256" key="2">
    <source>
        <dbReference type="SAM" id="MobiDB-lite"/>
    </source>
</evidence>
<evidence type="ECO:0000313" key="4">
    <source>
        <dbReference type="Proteomes" id="UP001147747"/>
    </source>
</evidence>
<protein>
    <submittedName>
        <fullName evidence="3">Uncharacterized protein</fullName>
    </submittedName>
</protein>
<dbReference type="GeneID" id="81363701"/>
<organism evidence="3 4">
    <name type="scientific">Penicillium cosmopolitanum</name>
    <dbReference type="NCBI Taxonomy" id="1131564"/>
    <lineage>
        <taxon>Eukaryota</taxon>
        <taxon>Fungi</taxon>
        <taxon>Dikarya</taxon>
        <taxon>Ascomycota</taxon>
        <taxon>Pezizomycotina</taxon>
        <taxon>Eurotiomycetes</taxon>
        <taxon>Eurotiomycetidae</taxon>
        <taxon>Eurotiales</taxon>
        <taxon>Aspergillaceae</taxon>
        <taxon>Penicillium</taxon>
    </lineage>
</organism>
<keyword evidence="4" id="KW-1185">Reference proteome</keyword>
<proteinExistence type="predicted"/>
<reference evidence="3" key="2">
    <citation type="journal article" date="2023" name="IMA Fungus">
        <title>Comparative genomic study of the Penicillium genus elucidates a diverse pangenome and 15 lateral gene transfer events.</title>
        <authorList>
            <person name="Petersen C."/>
            <person name="Sorensen T."/>
            <person name="Nielsen M.R."/>
            <person name="Sondergaard T.E."/>
            <person name="Sorensen J.L."/>
            <person name="Fitzpatrick D.A."/>
            <person name="Frisvad J.C."/>
            <person name="Nielsen K.L."/>
        </authorList>
    </citation>
    <scope>NUCLEOTIDE SEQUENCE</scope>
    <source>
        <strain evidence="3">IBT 29677</strain>
    </source>
</reference>
<accession>A0A9X0BF66</accession>